<protein>
    <submittedName>
        <fullName evidence="1">Uncharacterized protein</fullName>
    </submittedName>
</protein>
<dbReference type="AlphaFoldDB" id="A0A9P7E7T8"/>
<accession>A0A9P7E7T8</accession>
<proteinExistence type="predicted"/>
<dbReference type="EMBL" id="JABBWG010000023">
    <property type="protein sequence ID" value="KAG1813681.1"/>
    <property type="molecule type" value="Genomic_DNA"/>
</dbReference>
<keyword evidence="2" id="KW-1185">Reference proteome</keyword>
<dbReference type="OrthoDB" id="2269034at2759"/>
<reference evidence="1" key="1">
    <citation type="journal article" date="2020" name="New Phytol.">
        <title>Comparative genomics reveals dynamic genome evolution in host specialist ectomycorrhizal fungi.</title>
        <authorList>
            <person name="Lofgren L.A."/>
            <person name="Nguyen N.H."/>
            <person name="Vilgalys R."/>
            <person name="Ruytinx J."/>
            <person name="Liao H.L."/>
            <person name="Branco S."/>
            <person name="Kuo A."/>
            <person name="LaButti K."/>
            <person name="Lipzen A."/>
            <person name="Andreopoulos W."/>
            <person name="Pangilinan J."/>
            <person name="Riley R."/>
            <person name="Hundley H."/>
            <person name="Na H."/>
            <person name="Barry K."/>
            <person name="Grigoriev I.V."/>
            <person name="Stajich J.E."/>
            <person name="Kennedy P.G."/>
        </authorList>
    </citation>
    <scope>NUCLEOTIDE SEQUENCE</scope>
    <source>
        <strain evidence="1">MN1</strain>
    </source>
</reference>
<gene>
    <name evidence="1" type="ORF">BJ212DRAFT_1301053</name>
</gene>
<name>A0A9P7E7T8_9AGAM</name>
<evidence type="ECO:0000313" key="1">
    <source>
        <dbReference type="EMBL" id="KAG1813681.1"/>
    </source>
</evidence>
<evidence type="ECO:0000313" key="2">
    <source>
        <dbReference type="Proteomes" id="UP000807769"/>
    </source>
</evidence>
<dbReference type="RefSeq" id="XP_041191442.1">
    <property type="nucleotide sequence ID" value="XM_041333080.1"/>
</dbReference>
<dbReference type="GeneID" id="64627097"/>
<sequence>MTAFDLGFTHSHEYSPVNVNWPAVHIHMLPVELLQQVFLLVVNDVPDCPGVFAYGDTTISANVGSPPLVFTYSWLARSGDQPLTLRILSGELPVRTTRRCTRQSCHEPSQADSQLLGILLSESKRWGTVALVSADDWNHILPPVTMCVISGWRVLLPASYAPLSSCSLVWSPSRWMQSNRILAIHIFQPPILCLESITIPIPSDPFQQREVLKIFGELCLPMLRKLTLVADPEESEVSCIMTALEIASCDVQVVDFQTTIPLGEVDVDVIEPLFSVARENSHYIERRTAVRDLAGNLPNYTKRTKGLRDPDAVFESKGRETLQNVILDNVARATSFKGLNTTLVVRTEPHVHVTKTRADKGAKTEVDRYHFCPSDVPTICSPTVQQFPSEPAGISEETDAK</sequence>
<comment type="caution">
    <text evidence="1">The sequence shown here is derived from an EMBL/GenBank/DDBJ whole genome shotgun (WGS) entry which is preliminary data.</text>
</comment>
<dbReference type="Proteomes" id="UP000807769">
    <property type="component" value="Unassembled WGS sequence"/>
</dbReference>
<organism evidence="1 2">
    <name type="scientific">Suillus subaureus</name>
    <dbReference type="NCBI Taxonomy" id="48587"/>
    <lineage>
        <taxon>Eukaryota</taxon>
        <taxon>Fungi</taxon>
        <taxon>Dikarya</taxon>
        <taxon>Basidiomycota</taxon>
        <taxon>Agaricomycotina</taxon>
        <taxon>Agaricomycetes</taxon>
        <taxon>Agaricomycetidae</taxon>
        <taxon>Boletales</taxon>
        <taxon>Suillineae</taxon>
        <taxon>Suillaceae</taxon>
        <taxon>Suillus</taxon>
    </lineage>
</organism>